<dbReference type="PANTHER" id="PTHR41523">
    <property type="entry name" value="TWO-COMPONENT SYSTEM SENSOR PROTEIN"/>
    <property type="match status" value="1"/>
</dbReference>
<dbReference type="PANTHER" id="PTHR41523:SF8">
    <property type="entry name" value="ETHYLENE RESPONSE SENSOR PROTEIN"/>
    <property type="match status" value="1"/>
</dbReference>
<keyword evidence="6" id="KW-0418">Kinase</keyword>
<dbReference type="SMART" id="SM00387">
    <property type="entry name" value="HATPase_c"/>
    <property type="match status" value="1"/>
</dbReference>
<feature type="transmembrane region" description="Helical" evidence="9">
    <location>
        <begin position="521"/>
        <end position="542"/>
    </location>
</feature>
<dbReference type="InterPro" id="IPR036890">
    <property type="entry name" value="HATPase_C_sf"/>
</dbReference>
<dbReference type="Gene3D" id="3.30.565.10">
    <property type="entry name" value="Histidine kinase-like ATPase, C-terminal domain"/>
    <property type="match status" value="1"/>
</dbReference>
<dbReference type="Gene3D" id="3.30.450.20">
    <property type="entry name" value="PAS domain"/>
    <property type="match status" value="1"/>
</dbReference>
<evidence type="ECO:0000313" key="11">
    <source>
        <dbReference type="EMBL" id="TWV98012.1"/>
    </source>
</evidence>
<keyword evidence="9" id="KW-0472">Membrane</keyword>
<proteinExistence type="predicted"/>
<dbReference type="InterPro" id="IPR003594">
    <property type="entry name" value="HATPase_dom"/>
</dbReference>
<evidence type="ECO:0000256" key="7">
    <source>
        <dbReference type="ARBA" id="ARBA00022840"/>
    </source>
</evidence>
<keyword evidence="7" id="KW-0067">ATP-binding</keyword>
<accession>A0A5C6LQ39</accession>
<reference evidence="11 12" key="1">
    <citation type="submission" date="2019-08" db="EMBL/GenBank/DDBJ databases">
        <title>Whole genome sequencing of chitin degrading bacteria Chitinophaga pinensis YS16.</title>
        <authorList>
            <person name="Singh R.P."/>
            <person name="Manchanda G."/>
            <person name="Maurya I.K."/>
            <person name="Joshi N.K."/>
            <person name="Srivastava A.K."/>
        </authorList>
    </citation>
    <scope>NUCLEOTIDE SEQUENCE [LARGE SCALE GENOMIC DNA]</scope>
    <source>
        <strain evidence="11 12">YS-16</strain>
    </source>
</reference>
<evidence type="ECO:0000256" key="8">
    <source>
        <dbReference type="PROSITE-ProRule" id="PRU00339"/>
    </source>
</evidence>
<gene>
    <name evidence="11" type="ORF">FEF09_20805</name>
</gene>
<evidence type="ECO:0000256" key="4">
    <source>
        <dbReference type="ARBA" id="ARBA00022679"/>
    </source>
</evidence>
<dbReference type="EC" id="2.7.13.3" evidence="2"/>
<keyword evidence="3" id="KW-0597">Phosphoprotein</keyword>
<dbReference type="GO" id="GO:0005524">
    <property type="term" value="F:ATP binding"/>
    <property type="evidence" value="ECO:0007669"/>
    <property type="project" value="UniProtKB-KW"/>
</dbReference>
<keyword evidence="4" id="KW-0808">Transferase</keyword>
<keyword evidence="9" id="KW-0812">Transmembrane</keyword>
<evidence type="ECO:0000256" key="3">
    <source>
        <dbReference type="ARBA" id="ARBA00022553"/>
    </source>
</evidence>
<name>A0A5C6LQ39_9BACT</name>
<dbReference type="GO" id="GO:0004673">
    <property type="term" value="F:protein histidine kinase activity"/>
    <property type="evidence" value="ECO:0007669"/>
    <property type="project" value="UniProtKB-EC"/>
</dbReference>
<dbReference type="Gene3D" id="1.25.40.10">
    <property type="entry name" value="Tetratricopeptide repeat domain"/>
    <property type="match status" value="1"/>
</dbReference>
<evidence type="ECO:0000256" key="5">
    <source>
        <dbReference type="ARBA" id="ARBA00022741"/>
    </source>
</evidence>
<evidence type="ECO:0000256" key="2">
    <source>
        <dbReference type="ARBA" id="ARBA00012438"/>
    </source>
</evidence>
<comment type="caution">
    <text evidence="11">The sequence shown here is derived from an EMBL/GenBank/DDBJ whole genome shotgun (WGS) entry which is preliminary data.</text>
</comment>
<dbReference type="SMART" id="SM00028">
    <property type="entry name" value="TPR"/>
    <property type="match status" value="2"/>
</dbReference>
<dbReference type="InterPro" id="IPR011990">
    <property type="entry name" value="TPR-like_helical_dom_sf"/>
</dbReference>
<evidence type="ECO:0000313" key="12">
    <source>
        <dbReference type="Proteomes" id="UP000318815"/>
    </source>
</evidence>
<feature type="repeat" description="TPR" evidence="8">
    <location>
        <begin position="278"/>
        <end position="311"/>
    </location>
</feature>
<dbReference type="Proteomes" id="UP000318815">
    <property type="component" value="Unassembled WGS sequence"/>
</dbReference>
<keyword evidence="9" id="KW-1133">Transmembrane helix</keyword>
<protein>
    <recommendedName>
        <fullName evidence="2">histidine kinase</fullName>
        <ecNumber evidence="2">2.7.13.3</ecNumber>
    </recommendedName>
</protein>
<keyword evidence="8" id="KW-0802">TPR repeat</keyword>
<dbReference type="PROSITE" id="PS50005">
    <property type="entry name" value="TPR"/>
    <property type="match status" value="1"/>
</dbReference>
<dbReference type="SUPFAM" id="SSF48452">
    <property type="entry name" value="TPR-like"/>
    <property type="match status" value="1"/>
</dbReference>
<sequence>MSGLKILMDNCLSVGMGFVISMYTANKKGISSMRKTLMILMCLLLSYMVQAQDEYTKAIPQLLQQLKKARADTGSVSLLLKIAHFYVFKPGEQVKDLDSAVLMARQAEALSGRLHYPRGTGLSYLVISQAWREKGDTARGRPFADMSIVTLSRYGSKLEQGNAWKERSMYPGHVVIDERSQKIYYEEKAVQLYKESGDSLTYAKELVFLSEITDSGEDLEMALEALRIFRNIGYKDLQGVLYLIGSQYSVRNNPIEAIRYCEMAVAVAEERDSTMQLCTVYNRMGLAYYEIGEREKAKEFFLKALGVAERHRDMDAIWTLVPNVTSEITDKNERVQYLTTMLKKFPLPADDFETRVRMNSIYVHTYTELGRTTLAKFYLNESLSIIDNLRLTSWYRMPFYRSAIVYYMHMHEYDAAAKLLKLYEEQVYRRARTDLLAENHLTWSGIDSARGDFAAAFAHYKAYKTLEDSITLATKTREFARVQVEFETIRKAKDLKLRERDITLLHQQAQLQKEELKRVTIVRNMIIVGAVLLLLLLILGYNRYRLKQHTNRELQSKQHQINRQNISLKKLIREKDWLVKEIHHRVKNNLQIVVSLLNTQAAHMEEGSALAAIRDSRLRMQAIALLHQKLYQVENAGLIDVSCYINELVGNLRLGCDCVDDIRFHVEIAPVLLDVSQATPVGLLLNEAITNAIKYAFQGRGKGNISVLFKQLPERMYLLSVADDGVGLPADFKTQRKRGTFGMSLIDTLTQQLDGTLELVNNAGLTLNITFREQWEEHSVLYNEDEDLVPGEYV</sequence>
<dbReference type="InterPro" id="IPR019734">
    <property type="entry name" value="TPR_rpt"/>
</dbReference>
<keyword evidence="12" id="KW-1185">Reference proteome</keyword>
<dbReference type="EMBL" id="VOHS01000026">
    <property type="protein sequence ID" value="TWV98012.1"/>
    <property type="molecule type" value="Genomic_DNA"/>
</dbReference>
<dbReference type="OrthoDB" id="1223659at2"/>
<dbReference type="Pfam" id="PF13181">
    <property type="entry name" value="TPR_8"/>
    <property type="match status" value="1"/>
</dbReference>
<evidence type="ECO:0000256" key="9">
    <source>
        <dbReference type="SAM" id="Phobius"/>
    </source>
</evidence>
<dbReference type="InterPro" id="IPR011495">
    <property type="entry name" value="Sig_transdc_His_kin_sub2_dim/P"/>
</dbReference>
<feature type="domain" description="Histidine kinase/HSP90-like ATPase" evidence="10">
    <location>
        <begin position="676"/>
        <end position="773"/>
    </location>
</feature>
<dbReference type="AlphaFoldDB" id="A0A5C6LQ39"/>
<evidence type="ECO:0000259" key="10">
    <source>
        <dbReference type="SMART" id="SM00387"/>
    </source>
</evidence>
<dbReference type="Pfam" id="PF07568">
    <property type="entry name" value="HisKA_2"/>
    <property type="match status" value="1"/>
</dbReference>
<evidence type="ECO:0000256" key="6">
    <source>
        <dbReference type="ARBA" id="ARBA00022777"/>
    </source>
</evidence>
<comment type="catalytic activity">
    <reaction evidence="1">
        <text>ATP + protein L-histidine = ADP + protein N-phospho-L-histidine.</text>
        <dbReference type="EC" id="2.7.13.3"/>
    </reaction>
</comment>
<dbReference type="SUPFAM" id="SSF55874">
    <property type="entry name" value="ATPase domain of HSP90 chaperone/DNA topoisomerase II/histidine kinase"/>
    <property type="match status" value="1"/>
</dbReference>
<keyword evidence="5" id="KW-0547">Nucleotide-binding</keyword>
<organism evidence="11 12">
    <name type="scientific">Chitinophaga pinensis</name>
    <dbReference type="NCBI Taxonomy" id="79329"/>
    <lineage>
        <taxon>Bacteria</taxon>
        <taxon>Pseudomonadati</taxon>
        <taxon>Bacteroidota</taxon>
        <taxon>Chitinophagia</taxon>
        <taxon>Chitinophagales</taxon>
        <taxon>Chitinophagaceae</taxon>
        <taxon>Chitinophaga</taxon>
    </lineage>
</organism>
<dbReference type="Pfam" id="PF02518">
    <property type="entry name" value="HATPase_c"/>
    <property type="match status" value="1"/>
</dbReference>
<evidence type="ECO:0000256" key="1">
    <source>
        <dbReference type="ARBA" id="ARBA00000085"/>
    </source>
</evidence>